<evidence type="ECO:0000313" key="3">
    <source>
        <dbReference type="Proteomes" id="UP001618531"/>
    </source>
</evidence>
<proteinExistence type="predicted"/>
<feature type="transmembrane region" description="Helical" evidence="1">
    <location>
        <begin position="299"/>
        <end position="317"/>
    </location>
</feature>
<dbReference type="Proteomes" id="UP001618531">
    <property type="component" value="Unassembled WGS sequence"/>
</dbReference>
<sequence>MNSYPLIQEQRKILPFYWLFTRLMMGIALLIALAMVAVPLYLIWEVAAVWSWFTMMFIPLGGWIFYAVLRRMRHLSWRNLNLNRTEMDNVQIHYVRWNPDSHTPEEHRFERSAIQRVYYGRYLTKEAHFYQRAKFREPVRTIQFWPEVHILYQQGLEHRLCTVRFYEETEANAWLSQLASQGVELRFTMYSTENLAPEAEVRAALEKDEHQEVVPWNIPVEDNFEIYRQRVVEDLIGRNHPSFRIREEKKQEKAKRSAARKQIKAFRSVGWAWLVFVLQWGIAFLLMELAKKGQINPDTMFIPFMIWVGMGVLFAFLTKVFVWKHVLIYSAFTFVNAIIMSVSLYETEDISPGARMLDSLGSASLLGILFICVPLLVYQFKVAAREALHKKYNNKSTHR</sequence>
<protein>
    <submittedName>
        <fullName evidence="2">Uncharacterized protein</fullName>
    </submittedName>
</protein>
<reference evidence="2 3" key="1">
    <citation type="submission" date="2024-11" db="EMBL/GenBank/DDBJ databases">
        <title>Identification and Characterization of a Novel Fosfomycin Bacillithiol Transferase FosB8 in Paenibacillus illinoisensis.</title>
        <authorList>
            <person name="Lu W."/>
        </authorList>
    </citation>
    <scope>NUCLEOTIDE SEQUENCE [LARGE SCALE GENOMIC DNA]</scope>
    <source>
        <strain evidence="2 3">WP77</strain>
    </source>
</reference>
<feature type="transmembrane region" description="Helical" evidence="1">
    <location>
        <begin position="365"/>
        <end position="384"/>
    </location>
</feature>
<dbReference type="RefSeq" id="WP_402877593.1">
    <property type="nucleotide sequence ID" value="NZ_JBIYSL010000005.1"/>
</dbReference>
<name>A0ABW8I161_9BACL</name>
<evidence type="ECO:0000256" key="1">
    <source>
        <dbReference type="SAM" id="Phobius"/>
    </source>
</evidence>
<accession>A0ABW8I161</accession>
<comment type="caution">
    <text evidence="2">The sequence shown here is derived from an EMBL/GenBank/DDBJ whole genome shotgun (WGS) entry which is preliminary data.</text>
</comment>
<feature type="transmembrane region" description="Helical" evidence="1">
    <location>
        <begin position="50"/>
        <end position="69"/>
    </location>
</feature>
<gene>
    <name evidence="2" type="ORF">ACINKY_22250</name>
</gene>
<evidence type="ECO:0000313" key="2">
    <source>
        <dbReference type="EMBL" id="MFK0524929.1"/>
    </source>
</evidence>
<organism evidence="2 3">
    <name type="scientific">Paenibacillus illinoisensis</name>
    <dbReference type="NCBI Taxonomy" id="59845"/>
    <lineage>
        <taxon>Bacteria</taxon>
        <taxon>Bacillati</taxon>
        <taxon>Bacillota</taxon>
        <taxon>Bacilli</taxon>
        <taxon>Bacillales</taxon>
        <taxon>Paenibacillaceae</taxon>
        <taxon>Paenibacillus</taxon>
    </lineage>
</organism>
<feature type="transmembrane region" description="Helical" evidence="1">
    <location>
        <begin position="326"/>
        <end position="345"/>
    </location>
</feature>
<feature type="transmembrane region" description="Helical" evidence="1">
    <location>
        <begin position="265"/>
        <end position="287"/>
    </location>
</feature>
<keyword evidence="1" id="KW-0812">Transmembrane</keyword>
<keyword evidence="1" id="KW-1133">Transmembrane helix</keyword>
<keyword evidence="3" id="KW-1185">Reference proteome</keyword>
<feature type="transmembrane region" description="Helical" evidence="1">
    <location>
        <begin position="20"/>
        <end position="44"/>
    </location>
</feature>
<keyword evidence="1" id="KW-0472">Membrane</keyword>
<dbReference type="EMBL" id="JBIYSL010000005">
    <property type="protein sequence ID" value="MFK0524929.1"/>
    <property type="molecule type" value="Genomic_DNA"/>
</dbReference>